<evidence type="ECO:0000256" key="4">
    <source>
        <dbReference type="ARBA" id="ARBA00023136"/>
    </source>
</evidence>
<comment type="subcellular location">
    <subcellularLocation>
        <location evidence="1">Membrane</location>
    </subcellularLocation>
</comment>
<dbReference type="PANTHER" id="PTHR44755">
    <property type="entry name" value="NATRIURETIC PEPTIDE RECEPTOR 3-RELATED"/>
    <property type="match status" value="1"/>
</dbReference>
<comment type="caution">
    <text evidence="6">The sequence shown here is derived from an EMBL/GenBank/DDBJ whole genome shotgun (WGS) entry which is preliminary data.</text>
</comment>
<dbReference type="GO" id="GO:0038023">
    <property type="term" value="F:signaling receptor activity"/>
    <property type="evidence" value="ECO:0007669"/>
    <property type="project" value="TreeGrafter"/>
</dbReference>
<name>A0AAV2HPL4_LYMST</name>
<dbReference type="GO" id="GO:0017046">
    <property type="term" value="F:peptide hormone binding"/>
    <property type="evidence" value="ECO:0007669"/>
    <property type="project" value="TreeGrafter"/>
</dbReference>
<dbReference type="Pfam" id="PF01094">
    <property type="entry name" value="ANF_receptor"/>
    <property type="match status" value="1"/>
</dbReference>
<evidence type="ECO:0000313" key="7">
    <source>
        <dbReference type="Proteomes" id="UP001497497"/>
    </source>
</evidence>
<dbReference type="CDD" id="cd06352">
    <property type="entry name" value="PBP1_NPR_GC-like"/>
    <property type="match status" value="1"/>
</dbReference>
<feature type="non-terminal residue" evidence="6">
    <location>
        <position position="290"/>
    </location>
</feature>
<dbReference type="InterPro" id="IPR052612">
    <property type="entry name" value="ANP_Clearance_Receptor"/>
</dbReference>
<sequence length="290" mass="33191">MGLRRTFLKALYVISLLYLIRESFAVDLQVLWLAPIAKQEGFTLASSMGPFALAIENVTNSGLLHHYGVNITWADSACHPKYASGNFVAVMLRCKPDVIFGPPCTKAMIPVADMASFFDIPIYSWVSNMLVDKSVKTTLMRAIAPLSSLGDLLIFFCAKMRWFRLSMISTMGELTEGMANFYKQTLEHNDEFYLAREYNGIREGVNRTQIERMFSILKTETRIIILVVPRGEVRRYLIVADELGMTNGDYQFLYTEHTVADKEFLERLQSTSFWKNDDQDDEKARRGYHN</sequence>
<keyword evidence="3" id="KW-1133">Transmembrane helix</keyword>
<dbReference type="EMBL" id="CAXITT010000210">
    <property type="protein sequence ID" value="CAL1535777.1"/>
    <property type="molecule type" value="Genomic_DNA"/>
</dbReference>
<dbReference type="InterPro" id="IPR028082">
    <property type="entry name" value="Peripla_BP_I"/>
</dbReference>
<protein>
    <recommendedName>
        <fullName evidence="5">Receptor ligand binding region domain-containing protein</fullName>
    </recommendedName>
</protein>
<reference evidence="6 7" key="1">
    <citation type="submission" date="2024-04" db="EMBL/GenBank/DDBJ databases">
        <authorList>
            <consortium name="Genoscope - CEA"/>
            <person name="William W."/>
        </authorList>
    </citation>
    <scope>NUCLEOTIDE SEQUENCE [LARGE SCALE GENOMIC DNA]</scope>
</reference>
<dbReference type="GO" id="GO:0016020">
    <property type="term" value="C:membrane"/>
    <property type="evidence" value="ECO:0007669"/>
    <property type="project" value="UniProtKB-SubCell"/>
</dbReference>
<gene>
    <name evidence="6" type="ORF">GSLYS_00009737001</name>
</gene>
<dbReference type="PANTHER" id="PTHR44755:SF8">
    <property type="entry name" value="RECEPTOR LIGAND BINDING REGION DOMAIN-CONTAINING PROTEIN"/>
    <property type="match status" value="1"/>
</dbReference>
<feature type="domain" description="Receptor ligand binding region" evidence="5">
    <location>
        <begin position="51"/>
        <end position="263"/>
    </location>
</feature>
<dbReference type="Gene3D" id="3.40.50.2300">
    <property type="match status" value="2"/>
</dbReference>
<keyword evidence="2" id="KW-0812">Transmembrane</keyword>
<evidence type="ECO:0000256" key="1">
    <source>
        <dbReference type="ARBA" id="ARBA00004370"/>
    </source>
</evidence>
<evidence type="ECO:0000256" key="2">
    <source>
        <dbReference type="ARBA" id="ARBA00022692"/>
    </source>
</evidence>
<proteinExistence type="predicted"/>
<dbReference type="Proteomes" id="UP001497497">
    <property type="component" value="Unassembled WGS sequence"/>
</dbReference>
<dbReference type="SUPFAM" id="SSF53822">
    <property type="entry name" value="Periplasmic binding protein-like I"/>
    <property type="match status" value="1"/>
</dbReference>
<dbReference type="GO" id="GO:0007165">
    <property type="term" value="P:signal transduction"/>
    <property type="evidence" value="ECO:0007669"/>
    <property type="project" value="TreeGrafter"/>
</dbReference>
<evidence type="ECO:0000259" key="5">
    <source>
        <dbReference type="Pfam" id="PF01094"/>
    </source>
</evidence>
<evidence type="ECO:0000256" key="3">
    <source>
        <dbReference type="ARBA" id="ARBA00022989"/>
    </source>
</evidence>
<accession>A0AAV2HPL4</accession>
<evidence type="ECO:0000313" key="6">
    <source>
        <dbReference type="EMBL" id="CAL1535777.1"/>
    </source>
</evidence>
<dbReference type="AlphaFoldDB" id="A0AAV2HPL4"/>
<organism evidence="6 7">
    <name type="scientific">Lymnaea stagnalis</name>
    <name type="common">Great pond snail</name>
    <name type="synonym">Helix stagnalis</name>
    <dbReference type="NCBI Taxonomy" id="6523"/>
    <lineage>
        <taxon>Eukaryota</taxon>
        <taxon>Metazoa</taxon>
        <taxon>Spiralia</taxon>
        <taxon>Lophotrochozoa</taxon>
        <taxon>Mollusca</taxon>
        <taxon>Gastropoda</taxon>
        <taxon>Heterobranchia</taxon>
        <taxon>Euthyneura</taxon>
        <taxon>Panpulmonata</taxon>
        <taxon>Hygrophila</taxon>
        <taxon>Lymnaeoidea</taxon>
        <taxon>Lymnaeidae</taxon>
        <taxon>Lymnaea</taxon>
    </lineage>
</organism>
<keyword evidence="4" id="KW-0472">Membrane</keyword>
<keyword evidence="7" id="KW-1185">Reference proteome</keyword>
<dbReference type="InterPro" id="IPR001828">
    <property type="entry name" value="ANF_lig-bd_rcpt"/>
</dbReference>